<dbReference type="HOGENOM" id="CLU_2704237_0_0_1"/>
<accession>A0A086TA59</accession>
<keyword evidence="2" id="KW-1185">Reference proteome</keyword>
<comment type="caution">
    <text evidence="1">The sequence shown here is derived from an EMBL/GenBank/DDBJ whole genome shotgun (WGS) entry which is preliminary data.</text>
</comment>
<name>A0A086TA59_HAPC1</name>
<evidence type="ECO:0000313" key="1">
    <source>
        <dbReference type="EMBL" id="KFH46241.1"/>
    </source>
</evidence>
<reference evidence="2" key="1">
    <citation type="journal article" date="2014" name="Genome Announc.">
        <title>Genome sequence and annotation of Acremonium chrysogenum, producer of the beta-lactam antibiotic cephalosporin C.</title>
        <authorList>
            <person name="Terfehr D."/>
            <person name="Dahlmann T.A."/>
            <person name="Specht T."/>
            <person name="Zadra I."/>
            <person name="Kuernsteiner H."/>
            <person name="Kueck U."/>
        </authorList>
    </citation>
    <scope>NUCLEOTIDE SEQUENCE [LARGE SCALE GENOMIC DNA]</scope>
    <source>
        <strain evidence="2">ATCC 11550 / CBS 779.69 / DSM 880 / IAM 14645 / JCM 23072 / IMI 49137</strain>
    </source>
</reference>
<dbReference type="AlphaFoldDB" id="A0A086TA59"/>
<protein>
    <submittedName>
        <fullName evidence="1">Uncharacterized protein</fullName>
    </submittedName>
</protein>
<proteinExistence type="predicted"/>
<sequence length="73" mass="7860">MWPDGIFMADSFYAEWTEAFGADNTTAWDDIMLYNPLDHGYADAKDTVWADPVTGCGVTPLGPAGPSVGTTTR</sequence>
<dbReference type="STRING" id="857340.A0A086TA59"/>
<organism evidence="1 2">
    <name type="scientific">Hapsidospora chrysogenum (strain ATCC 11550 / CBS 779.69 / DSM 880 / IAM 14645 / JCM 23072 / IMI 49137)</name>
    <name type="common">Acremonium chrysogenum</name>
    <dbReference type="NCBI Taxonomy" id="857340"/>
    <lineage>
        <taxon>Eukaryota</taxon>
        <taxon>Fungi</taxon>
        <taxon>Dikarya</taxon>
        <taxon>Ascomycota</taxon>
        <taxon>Pezizomycotina</taxon>
        <taxon>Sordariomycetes</taxon>
        <taxon>Hypocreomycetidae</taxon>
        <taxon>Hypocreales</taxon>
        <taxon>Bionectriaceae</taxon>
        <taxon>Hapsidospora</taxon>
    </lineage>
</organism>
<gene>
    <name evidence="1" type="ORF">ACRE_029500</name>
</gene>
<dbReference type="OrthoDB" id="540611at2759"/>
<dbReference type="EMBL" id="JPKY01000021">
    <property type="protein sequence ID" value="KFH46241.1"/>
    <property type="molecule type" value="Genomic_DNA"/>
</dbReference>
<evidence type="ECO:0000313" key="2">
    <source>
        <dbReference type="Proteomes" id="UP000029964"/>
    </source>
</evidence>
<dbReference type="Proteomes" id="UP000029964">
    <property type="component" value="Unassembled WGS sequence"/>
</dbReference>